<feature type="transmembrane region" description="Helical" evidence="8">
    <location>
        <begin position="129"/>
        <end position="148"/>
    </location>
</feature>
<protein>
    <submittedName>
        <fullName evidence="9">Glycosyl transferase family 39</fullName>
    </submittedName>
</protein>
<keyword evidence="7 8" id="KW-0472">Membrane</keyword>
<dbReference type="PANTHER" id="PTHR33908">
    <property type="entry name" value="MANNOSYLTRANSFERASE YKCB-RELATED"/>
    <property type="match status" value="1"/>
</dbReference>
<dbReference type="PANTHER" id="PTHR33908:SF3">
    <property type="entry name" value="UNDECAPRENYL PHOSPHATE-ALPHA-4-AMINO-4-DEOXY-L-ARABINOSE ARABINOSYL TRANSFERASE"/>
    <property type="match status" value="1"/>
</dbReference>
<evidence type="ECO:0000313" key="10">
    <source>
        <dbReference type="Proteomes" id="UP000008139"/>
    </source>
</evidence>
<feature type="transmembrane region" description="Helical" evidence="8">
    <location>
        <begin position="373"/>
        <end position="391"/>
    </location>
</feature>
<dbReference type="HOGENOM" id="CLU_619528_0_0_7"/>
<evidence type="ECO:0000256" key="3">
    <source>
        <dbReference type="ARBA" id="ARBA00022676"/>
    </source>
</evidence>
<dbReference type="KEGG" id="hmr:Hipma_0893"/>
<feature type="transmembrane region" description="Helical" evidence="8">
    <location>
        <begin position="12"/>
        <end position="30"/>
    </location>
</feature>
<comment type="subcellular location">
    <subcellularLocation>
        <location evidence="1">Cell membrane</location>
        <topology evidence="1">Multi-pass membrane protein</topology>
    </subcellularLocation>
</comment>
<dbReference type="InterPro" id="IPR050297">
    <property type="entry name" value="LipidA_mod_glycosyltrf_83"/>
</dbReference>
<dbReference type="InParanoid" id="F2LVS9"/>
<dbReference type="GO" id="GO:0010041">
    <property type="term" value="P:response to iron(III) ion"/>
    <property type="evidence" value="ECO:0007669"/>
    <property type="project" value="TreeGrafter"/>
</dbReference>
<sequence length="507" mass="59390">MLDKLLRTKTSIFIYLFIFFSIGGFYISFFPPDEPKYVDAALRMIENHNYIIPFFNCHVRFDKPILYYWELVLFFKLFFVEQLIRSGHDFLGLIEYAAKLPAIISASLSGVYVCLLSKRLFGDEQSAKLSVVGFISVLFFFYLGRAVYPDMSLILFELAGVYYFIENRYILGWLFTALAFLTKGPIGIVSVGFTYFLYLWIVKRSSGIKEFFSLRNGMGFLVFLIVSMPWYVVVYKLYGMEFINKFLIYHNIERFTGAAHQHPHSFFYFFPISVAAVYLWWPFLVDFYKALDFKNKKVIFLFVWFLWVFLFFSISKNKLAHYIAFGFIPLSVLFGLAIEKARNSKIKAFSMFVFEFILGVGLSLYSYKQGMESLMPTLFFGLFFVALTNILKEPKNVAFYKALMLSVVGFVLLFQFEQFRPEKHIWKTVISTSLPLFEYKINNQSITAYTRRCLSEVRDPSYFNSLKGKFFVYTKEKHLNELMGHFKILGKFQDKGKKTVLLLVNNG</sequence>
<dbReference type="GO" id="GO:0016763">
    <property type="term" value="F:pentosyltransferase activity"/>
    <property type="evidence" value="ECO:0007669"/>
    <property type="project" value="TreeGrafter"/>
</dbReference>
<feature type="transmembrane region" description="Helical" evidence="8">
    <location>
        <begin position="213"/>
        <end position="232"/>
    </location>
</feature>
<reference evidence="9 10" key="1">
    <citation type="journal article" date="2011" name="Stand. Genomic Sci.">
        <title>Complete genome sequence of the thermophilic sulfur-reducer Hippea maritima type strain (MH(2)).</title>
        <authorList>
            <person name="Huntemann M."/>
            <person name="Lu M."/>
            <person name="Nolan M."/>
            <person name="Lapidus A."/>
            <person name="Lucas S."/>
            <person name="Hammon N."/>
            <person name="Deshpande S."/>
            <person name="Cheng J.F."/>
            <person name="Tapia R."/>
            <person name="Han C."/>
            <person name="Goodwin L."/>
            <person name="Pitluck S."/>
            <person name="Liolios K."/>
            <person name="Pagani I."/>
            <person name="Ivanova N."/>
            <person name="Ovchinikova G."/>
            <person name="Pati A."/>
            <person name="Chen A."/>
            <person name="Palaniappan K."/>
            <person name="Land M."/>
            <person name="Hauser L."/>
            <person name="Jeffries C.D."/>
            <person name="Detter J.C."/>
            <person name="Brambilla E.M."/>
            <person name="Rohde M."/>
            <person name="Spring S."/>
            <person name="Goker M."/>
            <person name="Woyke T."/>
            <person name="Bristow J."/>
            <person name="Eisen J.A."/>
            <person name="Markowitz V."/>
            <person name="Hugenholtz P."/>
            <person name="Kyrpides N.C."/>
            <person name="Klenk H.P."/>
            <person name="Mavromatis K."/>
        </authorList>
    </citation>
    <scope>NUCLEOTIDE SEQUENCE [LARGE SCALE GENOMIC DNA]</scope>
    <source>
        <strain evidence="10">ATCC 700847 / DSM 10411 / MH2</strain>
    </source>
</reference>
<evidence type="ECO:0000256" key="5">
    <source>
        <dbReference type="ARBA" id="ARBA00022692"/>
    </source>
</evidence>
<evidence type="ECO:0000256" key="6">
    <source>
        <dbReference type="ARBA" id="ARBA00022989"/>
    </source>
</evidence>
<keyword evidence="2" id="KW-1003">Cell membrane</keyword>
<organism evidence="9 10">
    <name type="scientific">Hippea maritima (strain ATCC 700847 / DSM 10411 / MH2)</name>
    <dbReference type="NCBI Taxonomy" id="760142"/>
    <lineage>
        <taxon>Bacteria</taxon>
        <taxon>Pseudomonadati</taxon>
        <taxon>Campylobacterota</taxon>
        <taxon>Desulfurellia</taxon>
        <taxon>Desulfurellales</taxon>
        <taxon>Hippeaceae</taxon>
        <taxon>Hippea</taxon>
    </lineage>
</organism>
<feature type="transmembrane region" description="Helical" evidence="8">
    <location>
        <begin position="398"/>
        <end position="416"/>
    </location>
</feature>
<keyword evidence="3" id="KW-0328">Glycosyltransferase</keyword>
<keyword evidence="4 9" id="KW-0808">Transferase</keyword>
<dbReference type="AlphaFoldDB" id="F2LVS9"/>
<dbReference type="GO" id="GO:0005886">
    <property type="term" value="C:plasma membrane"/>
    <property type="evidence" value="ECO:0007669"/>
    <property type="project" value="UniProtKB-SubCell"/>
</dbReference>
<dbReference type="FunCoup" id="F2LVS9">
    <property type="interactions" value="89"/>
</dbReference>
<dbReference type="eggNOG" id="COG1807">
    <property type="taxonomic scope" value="Bacteria"/>
</dbReference>
<feature type="transmembrane region" description="Helical" evidence="8">
    <location>
        <begin position="266"/>
        <end position="285"/>
    </location>
</feature>
<gene>
    <name evidence="9" type="ordered locus">Hipma_0893</name>
</gene>
<feature type="transmembrane region" description="Helical" evidence="8">
    <location>
        <begin position="297"/>
        <end position="314"/>
    </location>
</feature>
<keyword evidence="6 8" id="KW-1133">Transmembrane helix</keyword>
<evidence type="ECO:0000256" key="7">
    <source>
        <dbReference type="ARBA" id="ARBA00023136"/>
    </source>
</evidence>
<dbReference type="GO" id="GO:0009103">
    <property type="term" value="P:lipopolysaccharide biosynthetic process"/>
    <property type="evidence" value="ECO:0007669"/>
    <property type="project" value="UniProtKB-ARBA"/>
</dbReference>
<keyword evidence="5 8" id="KW-0812">Transmembrane</keyword>
<evidence type="ECO:0000256" key="8">
    <source>
        <dbReference type="SAM" id="Phobius"/>
    </source>
</evidence>
<feature type="transmembrane region" description="Helical" evidence="8">
    <location>
        <begin position="320"/>
        <end position="337"/>
    </location>
</feature>
<accession>F2LVS9</accession>
<dbReference type="OrthoDB" id="9815691at2"/>
<keyword evidence="10" id="KW-1185">Reference proteome</keyword>
<evidence type="ECO:0000256" key="1">
    <source>
        <dbReference type="ARBA" id="ARBA00004651"/>
    </source>
</evidence>
<dbReference type="EMBL" id="CP002606">
    <property type="protein sequence ID" value="AEA33863.1"/>
    <property type="molecule type" value="Genomic_DNA"/>
</dbReference>
<evidence type="ECO:0000256" key="4">
    <source>
        <dbReference type="ARBA" id="ARBA00022679"/>
    </source>
</evidence>
<dbReference type="Proteomes" id="UP000008139">
    <property type="component" value="Chromosome"/>
</dbReference>
<evidence type="ECO:0000313" key="9">
    <source>
        <dbReference type="EMBL" id="AEA33863.1"/>
    </source>
</evidence>
<feature type="transmembrane region" description="Helical" evidence="8">
    <location>
        <begin position="349"/>
        <end position="367"/>
    </location>
</feature>
<name>F2LVS9_HIPMA</name>
<feature type="transmembrane region" description="Helical" evidence="8">
    <location>
        <begin position="96"/>
        <end position="117"/>
    </location>
</feature>
<dbReference type="STRING" id="760142.Hipma_0893"/>
<proteinExistence type="predicted"/>
<evidence type="ECO:0000256" key="2">
    <source>
        <dbReference type="ARBA" id="ARBA00022475"/>
    </source>
</evidence>
<reference evidence="10" key="2">
    <citation type="submission" date="2011-03" db="EMBL/GenBank/DDBJ databases">
        <title>The complete genome of Hippea maritima DSM 10411.</title>
        <authorList>
            <consortium name="US DOE Joint Genome Institute (JGI-PGF)"/>
            <person name="Lucas S."/>
            <person name="Copeland A."/>
            <person name="Lapidus A."/>
            <person name="Bruce D."/>
            <person name="Goodwin L."/>
            <person name="Pitluck S."/>
            <person name="Peters L."/>
            <person name="Kyrpides N."/>
            <person name="Mavromatis K."/>
            <person name="Pagani I."/>
            <person name="Ivanova N."/>
            <person name="Mikhailova N."/>
            <person name="Lu M."/>
            <person name="Detter J.C."/>
            <person name="Tapia R."/>
            <person name="Han C."/>
            <person name="Land M."/>
            <person name="Hauser L."/>
            <person name="Markowitz V."/>
            <person name="Cheng J.-F."/>
            <person name="Hugenholtz P."/>
            <person name="Woyke T."/>
            <person name="Wu D."/>
            <person name="Spring S."/>
            <person name="Schroeder M."/>
            <person name="Brambilla E."/>
            <person name="Klenk H.-P."/>
            <person name="Eisen J.A."/>
        </authorList>
    </citation>
    <scope>NUCLEOTIDE SEQUENCE [LARGE SCALE GENOMIC DNA]</scope>
    <source>
        <strain evidence="10">ATCC 700847 / DSM 10411 / MH2</strain>
    </source>
</reference>
<feature type="transmembrane region" description="Helical" evidence="8">
    <location>
        <begin position="168"/>
        <end position="201"/>
    </location>
</feature>